<accession>A0A5C3NR09</accession>
<feature type="non-terminal residue" evidence="1">
    <location>
        <position position="159"/>
    </location>
</feature>
<evidence type="ECO:0000313" key="2">
    <source>
        <dbReference type="Proteomes" id="UP000308197"/>
    </source>
</evidence>
<proteinExistence type="predicted"/>
<gene>
    <name evidence="1" type="ORF">K466DRAFT_507362</name>
</gene>
<protein>
    <submittedName>
        <fullName evidence="1">Uncharacterized protein</fullName>
    </submittedName>
</protein>
<dbReference type="STRING" id="1314778.A0A5C3NR09"/>
<dbReference type="InParanoid" id="A0A5C3NR09"/>
<organism evidence="1 2">
    <name type="scientific">Polyporus arcularius HHB13444</name>
    <dbReference type="NCBI Taxonomy" id="1314778"/>
    <lineage>
        <taxon>Eukaryota</taxon>
        <taxon>Fungi</taxon>
        <taxon>Dikarya</taxon>
        <taxon>Basidiomycota</taxon>
        <taxon>Agaricomycotina</taxon>
        <taxon>Agaricomycetes</taxon>
        <taxon>Polyporales</taxon>
        <taxon>Polyporaceae</taxon>
        <taxon>Polyporus</taxon>
    </lineage>
</organism>
<dbReference type="EMBL" id="ML212579">
    <property type="protein sequence ID" value="TFK78380.1"/>
    <property type="molecule type" value="Genomic_DNA"/>
</dbReference>
<evidence type="ECO:0000313" key="1">
    <source>
        <dbReference type="EMBL" id="TFK78380.1"/>
    </source>
</evidence>
<dbReference type="Proteomes" id="UP000308197">
    <property type="component" value="Unassembled WGS sequence"/>
</dbReference>
<keyword evidence="2" id="KW-1185">Reference proteome</keyword>
<sequence>MLLQDVYGKPEAKFPLDPFWPHPSDCGYKHVHKFEHHARAAAARSLDACRVLMARRLMHAKVDPTWIDFLRHSVIADFAPGTRVGSYFNPSLGESGSKWLNHIPVMVRAHIPVYIVWPEQDRDKILAKHTFLQAYLPGQGARIINVPPRREGWQTMFIK</sequence>
<reference evidence="1 2" key="1">
    <citation type="journal article" date="2019" name="Nat. Ecol. Evol.">
        <title>Megaphylogeny resolves global patterns of mushroom evolution.</title>
        <authorList>
            <person name="Varga T."/>
            <person name="Krizsan K."/>
            <person name="Foldi C."/>
            <person name="Dima B."/>
            <person name="Sanchez-Garcia M."/>
            <person name="Sanchez-Ramirez S."/>
            <person name="Szollosi G.J."/>
            <person name="Szarkandi J.G."/>
            <person name="Papp V."/>
            <person name="Albert L."/>
            <person name="Andreopoulos W."/>
            <person name="Angelini C."/>
            <person name="Antonin V."/>
            <person name="Barry K.W."/>
            <person name="Bougher N.L."/>
            <person name="Buchanan P."/>
            <person name="Buyck B."/>
            <person name="Bense V."/>
            <person name="Catcheside P."/>
            <person name="Chovatia M."/>
            <person name="Cooper J."/>
            <person name="Damon W."/>
            <person name="Desjardin D."/>
            <person name="Finy P."/>
            <person name="Geml J."/>
            <person name="Haridas S."/>
            <person name="Hughes K."/>
            <person name="Justo A."/>
            <person name="Karasinski D."/>
            <person name="Kautmanova I."/>
            <person name="Kiss B."/>
            <person name="Kocsube S."/>
            <person name="Kotiranta H."/>
            <person name="LaButti K.M."/>
            <person name="Lechner B.E."/>
            <person name="Liimatainen K."/>
            <person name="Lipzen A."/>
            <person name="Lukacs Z."/>
            <person name="Mihaltcheva S."/>
            <person name="Morgado L.N."/>
            <person name="Niskanen T."/>
            <person name="Noordeloos M.E."/>
            <person name="Ohm R.A."/>
            <person name="Ortiz-Santana B."/>
            <person name="Ovrebo C."/>
            <person name="Racz N."/>
            <person name="Riley R."/>
            <person name="Savchenko A."/>
            <person name="Shiryaev A."/>
            <person name="Soop K."/>
            <person name="Spirin V."/>
            <person name="Szebenyi C."/>
            <person name="Tomsovsky M."/>
            <person name="Tulloss R.E."/>
            <person name="Uehling J."/>
            <person name="Grigoriev I.V."/>
            <person name="Vagvolgyi C."/>
            <person name="Papp T."/>
            <person name="Martin F.M."/>
            <person name="Miettinen O."/>
            <person name="Hibbett D.S."/>
            <person name="Nagy L.G."/>
        </authorList>
    </citation>
    <scope>NUCLEOTIDE SEQUENCE [LARGE SCALE GENOMIC DNA]</scope>
    <source>
        <strain evidence="1 2">HHB13444</strain>
    </source>
</reference>
<name>A0A5C3NR09_9APHY</name>
<dbReference type="AlphaFoldDB" id="A0A5C3NR09"/>